<accession>A0A2T0LN52</accession>
<dbReference type="GO" id="GO:0030145">
    <property type="term" value="F:manganese ion binding"/>
    <property type="evidence" value="ECO:0007669"/>
    <property type="project" value="InterPro"/>
</dbReference>
<keyword evidence="9" id="KW-1185">Reference proteome</keyword>
<evidence type="ECO:0000256" key="6">
    <source>
        <dbReference type="ARBA" id="ARBA00023235"/>
    </source>
</evidence>
<dbReference type="SMART" id="SM00922">
    <property type="entry name" value="MR_MLE"/>
    <property type="match status" value="1"/>
</dbReference>
<keyword evidence="4" id="KW-0058">Aromatic hydrocarbons catabolism</keyword>
<dbReference type="NCBIfam" id="TIGR02534">
    <property type="entry name" value="mucon_cyclo"/>
    <property type="match status" value="1"/>
</dbReference>
<dbReference type="InterPro" id="IPR013341">
    <property type="entry name" value="Mandelate_racemase_N_dom"/>
</dbReference>
<dbReference type="SFLD" id="SFLDF00009">
    <property type="entry name" value="o-succinylbenzoate_synthase"/>
    <property type="match status" value="1"/>
</dbReference>
<dbReference type="InterPro" id="IPR029017">
    <property type="entry name" value="Enolase-like_N"/>
</dbReference>
<evidence type="ECO:0000256" key="5">
    <source>
        <dbReference type="ARBA" id="ARBA00023211"/>
    </source>
</evidence>
<feature type="domain" description="Mandelate racemase/muconate lactonizing enzyme C-terminal" evidence="7">
    <location>
        <begin position="147"/>
        <end position="245"/>
    </location>
</feature>
<dbReference type="SFLD" id="SFLDG01258">
    <property type="entry name" value="(chloro)muconate_cycloisomeras"/>
    <property type="match status" value="1"/>
</dbReference>
<evidence type="ECO:0000256" key="4">
    <source>
        <dbReference type="ARBA" id="ARBA00022797"/>
    </source>
</evidence>
<dbReference type="Gene3D" id="3.30.390.10">
    <property type="entry name" value="Enolase-like, N-terminal domain"/>
    <property type="match status" value="1"/>
</dbReference>
<comment type="caution">
    <text evidence="8">The sequence shown here is derived from an EMBL/GenBank/DDBJ whole genome shotgun (WGS) entry which is preliminary data.</text>
</comment>
<dbReference type="InterPro" id="IPR013342">
    <property type="entry name" value="Mandelate_racemase_C"/>
</dbReference>
<protein>
    <submittedName>
        <fullName evidence="8">Muconate cycloisomerase</fullName>
    </submittedName>
</protein>
<dbReference type="PANTHER" id="PTHR48080:SF3">
    <property type="entry name" value="ENOLASE SUPERFAMILY MEMBER DDB_G0284701"/>
    <property type="match status" value="1"/>
</dbReference>
<evidence type="ECO:0000259" key="7">
    <source>
        <dbReference type="SMART" id="SM00922"/>
    </source>
</evidence>
<dbReference type="InterPro" id="IPR018110">
    <property type="entry name" value="Mandel_Rmase/mucon_lact_enz_CS"/>
</dbReference>
<keyword evidence="3" id="KW-0479">Metal-binding</keyword>
<evidence type="ECO:0000313" key="9">
    <source>
        <dbReference type="Proteomes" id="UP000238362"/>
    </source>
</evidence>
<dbReference type="Gene3D" id="3.20.20.120">
    <property type="entry name" value="Enolase-like C-terminal domain"/>
    <property type="match status" value="1"/>
</dbReference>
<dbReference type="GO" id="GO:0018849">
    <property type="term" value="F:muconate cycloisomerase activity"/>
    <property type="evidence" value="ECO:0007669"/>
    <property type="project" value="InterPro"/>
</dbReference>
<dbReference type="GO" id="GO:0018850">
    <property type="term" value="F:chloromuconate cycloisomerase activity"/>
    <property type="evidence" value="ECO:0007669"/>
    <property type="project" value="InterPro"/>
</dbReference>
<evidence type="ECO:0000256" key="1">
    <source>
        <dbReference type="ARBA" id="ARBA00001936"/>
    </source>
</evidence>
<dbReference type="InterPro" id="IPR034593">
    <property type="entry name" value="DgoD-like"/>
</dbReference>
<proteinExistence type="inferred from homology"/>
<name>A0A2T0LN52_9PSEU</name>
<evidence type="ECO:0000313" key="8">
    <source>
        <dbReference type="EMBL" id="PRX44618.1"/>
    </source>
</evidence>
<dbReference type="Proteomes" id="UP000238362">
    <property type="component" value="Unassembled WGS sequence"/>
</dbReference>
<dbReference type="OrthoDB" id="5241672at2"/>
<dbReference type="InterPro" id="IPR029065">
    <property type="entry name" value="Enolase_C-like"/>
</dbReference>
<dbReference type="Pfam" id="PF13378">
    <property type="entry name" value="MR_MLE_C"/>
    <property type="match status" value="1"/>
</dbReference>
<dbReference type="RefSeq" id="WP_106181283.1">
    <property type="nucleotide sequence ID" value="NZ_PVNH01000011.1"/>
</dbReference>
<dbReference type="PROSITE" id="PS00908">
    <property type="entry name" value="MR_MLE_1"/>
    <property type="match status" value="1"/>
</dbReference>
<dbReference type="InterPro" id="IPR013370">
    <property type="entry name" value="Chloromuconate_cycloisomerase"/>
</dbReference>
<keyword evidence="5" id="KW-0464">Manganese</keyword>
<comment type="cofactor">
    <cofactor evidence="1">
        <name>Mn(2+)</name>
        <dbReference type="ChEBI" id="CHEBI:29035"/>
    </cofactor>
</comment>
<reference evidence="8 9" key="1">
    <citation type="submission" date="2018-03" db="EMBL/GenBank/DDBJ databases">
        <title>Genomic Encyclopedia of Type Strains, Phase III (KMG-III): the genomes of soil and plant-associated and newly described type strains.</title>
        <authorList>
            <person name="Whitman W."/>
        </authorList>
    </citation>
    <scope>NUCLEOTIDE SEQUENCE [LARGE SCALE GENOMIC DNA]</scope>
    <source>
        <strain evidence="8 9">CGMCC 4.7125</strain>
    </source>
</reference>
<dbReference type="EMBL" id="PVNH01000011">
    <property type="protein sequence ID" value="PRX44618.1"/>
    <property type="molecule type" value="Genomic_DNA"/>
</dbReference>
<gene>
    <name evidence="8" type="ORF">B0I33_111130</name>
</gene>
<keyword evidence="6 8" id="KW-0413">Isomerase</keyword>
<dbReference type="AlphaFoldDB" id="A0A2T0LN52"/>
<dbReference type="Pfam" id="PF02746">
    <property type="entry name" value="MR_MLE_N"/>
    <property type="match status" value="1"/>
</dbReference>
<dbReference type="SFLD" id="SFLDG00180">
    <property type="entry name" value="muconate_cycloisomerase"/>
    <property type="match status" value="1"/>
</dbReference>
<comment type="similarity">
    <text evidence="2">Belongs to the mandelate racemase/muconate lactonizing enzyme family.</text>
</comment>
<dbReference type="SFLD" id="SFLDS00001">
    <property type="entry name" value="Enolase"/>
    <property type="match status" value="1"/>
</dbReference>
<dbReference type="SUPFAM" id="SSF54826">
    <property type="entry name" value="Enolase N-terminal domain-like"/>
    <property type="match status" value="1"/>
</dbReference>
<evidence type="ECO:0000256" key="3">
    <source>
        <dbReference type="ARBA" id="ARBA00022723"/>
    </source>
</evidence>
<evidence type="ECO:0000256" key="2">
    <source>
        <dbReference type="ARBA" id="ARBA00008031"/>
    </source>
</evidence>
<dbReference type="PANTHER" id="PTHR48080">
    <property type="entry name" value="D-GALACTONATE DEHYDRATASE-RELATED"/>
    <property type="match status" value="1"/>
</dbReference>
<dbReference type="InterPro" id="IPR036849">
    <property type="entry name" value="Enolase-like_C_sf"/>
</dbReference>
<dbReference type="SUPFAM" id="SSF51604">
    <property type="entry name" value="Enolase C-terminal domain-like"/>
    <property type="match status" value="1"/>
</dbReference>
<dbReference type="GO" id="GO:0009063">
    <property type="term" value="P:amino acid catabolic process"/>
    <property type="evidence" value="ECO:0007669"/>
    <property type="project" value="InterPro"/>
</dbReference>
<organism evidence="8 9">
    <name type="scientific">Prauserella shujinwangii</name>
    <dbReference type="NCBI Taxonomy" id="1453103"/>
    <lineage>
        <taxon>Bacteria</taxon>
        <taxon>Bacillati</taxon>
        <taxon>Actinomycetota</taxon>
        <taxon>Actinomycetes</taxon>
        <taxon>Pseudonocardiales</taxon>
        <taxon>Pseudonocardiaceae</taxon>
        <taxon>Prauserella</taxon>
    </lineage>
</organism>
<dbReference type="CDD" id="cd03318">
    <property type="entry name" value="MLE"/>
    <property type="match status" value="1"/>
</dbReference>
<sequence>MGELTIEAVDTVLVDLPLRRPHKFKSMSATHQSYLVTRVRTAGGAVGVGEAVVPGGPWWGGESVETMKVVIDTYLTPGLLGEDASRVDYLAHRMDRVAARNSFAKAAVEMALFDAWGRTLGVPVHQLLGGLYRESIPVTWALGAEDADTVLAEAEEKLAAGLHTSFKLKMGATEPGSDTARIASIAKALGDKASVRVDLNAAWDEATSARWLPVLEDAGVDLVEQPVPGWNVPALSRLAERLTIPVMADESLLTANDALRLCQAAAADIFSLKVHKHGGLSATRRVAAVAEAAGLACHGGSSIESSIGTAAAAHAYAAIGAVTFGCELFGPLLLAEDLVREPVRYTDGALLVPSGPGLGVELDEGKLNRFRRD</sequence>